<keyword evidence="11" id="KW-1185">Reference proteome</keyword>
<comment type="catalytic activity">
    <reaction evidence="4">
        <text>uridine(35) in tRNA(Tyr) = pseudouridine(35) in tRNA(Tyr)</text>
        <dbReference type="Rhea" id="RHEA:60556"/>
        <dbReference type="Rhea" id="RHEA-COMP:15607"/>
        <dbReference type="Rhea" id="RHEA-COMP:15608"/>
        <dbReference type="ChEBI" id="CHEBI:65314"/>
        <dbReference type="ChEBI" id="CHEBI:65315"/>
    </reaction>
</comment>
<dbReference type="InterPro" id="IPR000748">
    <property type="entry name" value="PsdUridine_synth_RsuA/RluB/E/F"/>
</dbReference>
<dbReference type="Pfam" id="PF01479">
    <property type="entry name" value="S4"/>
    <property type="match status" value="1"/>
</dbReference>
<dbReference type="AlphaFoldDB" id="A0A3A1WED8"/>
<evidence type="ECO:0000313" key="10">
    <source>
        <dbReference type="EMBL" id="RIX97563.1"/>
    </source>
</evidence>
<dbReference type="PROSITE" id="PS01149">
    <property type="entry name" value="PSI_RSU"/>
    <property type="match status" value="1"/>
</dbReference>
<dbReference type="Gene3D" id="3.10.290.10">
    <property type="entry name" value="RNA-binding S4 domain"/>
    <property type="match status" value="1"/>
</dbReference>
<dbReference type="RefSeq" id="WP_119541560.1">
    <property type="nucleotide sequence ID" value="NZ_QYRN01000014.1"/>
</dbReference>
<dbReference type="Proteomes" id="UP000265750">
    <property type="component" value="Unassembled WGS sequence"/>
</dbReference>
<dbReference type="Pfam" id="PF00849">
    <property type="entry name" value="PseudoU_synth_2"/>
    <property type="match status" value="1"/>
</dbReference>
<evidence type="ECO:0000256" key="6">
    <source>
        <dbReference type="PROSITE-ProRule" id="PRU00182"/>
    </source>
</evidence>
<evidence type="ECO:0000256" key="7">
    <source>
        <dbReference type="RuleBase" id="RU003887"/>
    </source>
</evidence>
<dbReference type="InterPro" id="IPR006145">
    <property type="entry name" value="PsdUridine_synth_RsuA/RluA"/>
</dbReference>
<dbReference type="GO" id="GO:0160138">
    <property type="term" value="F:23S rRNA pseudouridine(2604) synthase activity"/>
    <property type="evidence" value="ECO:0007669"/>
    <property type="project" value="UniProtKB-EC"/>
</dbReference>
<evidence type="ECO:0000256" key="4">
    <source>
        <dbReference type="ARBA" id="ARBA00036390"/>
    </source>
</evidence>
<dbReference type="InterPro" id="IPR042092">
    <property type="entry name" value="PsdUridine_s_RsuA/RluB/E/F_cat"/>
</dbReference>
<dbReference type="SUPFAM" id="SSF55120">
    <property type="entry name" value="Pseudouridine synthase"/>
    <property type="match status" value="1"/>
</dbReference>
<dbReference type="InterPro" id="IPR036986">
    <property type="entry name" value="S4_RNA-bd_sf"/>
</dbReference>
<dbReference type="InterPro" id="IPR020103">
    <property type="entry name" value="PsdUridine_synth_cat_dom_sf"/>
</dbReference>
<evidence type="ECO:0000256" key="5">
    <source>
        <dbReference type="ARBA" id="ARBA00036535"/>
    </source>
</evidence>
<sequence>MPHRTRPPSRAPAAPAPPAAGERGHGLARVLSKLGHCSRAQGEALVREGRVRLDGRIVRDPEHRTFASTARIEVDGHAVAAAAPIVLMLNKPRGLVTTRDDPDGRETIYRCLEGLELPHVSPVGRLDKASEGLLLLTNDTGLAQRLLDPASHVPKTYHVQIDRPADEALLARIRAGVEDRGERLGVRSARLLRAGARNAWLEIVLDEGRNRHVRRLLAALGTETLRLVRVRIGDLALGDLPKGAVRPLTRAERARLEPSP</sequence>
<evidence type="ECO:0000256" key="8">
    <source>
        <dbReference type="SAM" id="MobiDB-lite"/>
    </source>
</evidence>
<dbReference type="InterPro" id="IPR050343">
    <property type="entry name" value="RsuA_PseudoU_synthase"/>
</dbReference>
<dbReference type="InterPro" id="IPR002942">
    <property type="entry name" value="S4_RNA-bd"/>
</dbReference>
<dbReference type="CDD" id="cd02870">
    <property type="entry name" value="PseudoU_synth_RsuA_like"/>
    <property type="match status" value="1"/>
</dbReference>
<dbReference type="EMBL" id="QYRN01000014">
    <property type="protein sequence ID" value="RIX97563.1"/>
    <property type="molecule type" value="Genomic_DNA"/>
</dbReference>
<feature type="region of interest" description="Disordered" evidence="8">
    <location>
        <begin position="1"/>
        <end position="24"/>
    </location>
</feature>
<dbReference type="SUPFAM" id="SSF55174">
    <property type="entry name" value="Alpha-L RNA-binding motif"/>
    <property type="match status" value="1"/>
</dbReference>
<dbReference type="PANTHER" id="PTHR47683:SF2">
    <property type="entry name" value="RNA-BINDING S4 DOMAIN-CONTAINING PROTEIN"/>
    <property type="match status" value="1"/>
</dbReference>
<dbReference type="GO" id="GO:0000455">
    <property type="term" value="P:enzyme-directed rRNA pseudouridine synthesis"/>
    <property type="evidence" value="ECO:0007669"/>
    <property type="project" value="UniProtKB-ARBA"/>
</dbReference>
<protein>
    <recommendedName>
        <fullName evidence="7">Pseudouridine synthase</fullName>
        <ecNumber evidence="7">5.4.99.-</ecNumber>
    </recommendedName>
</protein>
<comment type="catalytic activity">
    <reaction evidence="1">
        <text>a uridine in RNA = a pseudouridine in RNA</text>
        <dbReference type="Rhea" id="RHEA:48348"/>
        <dbReference type="Rhea" id="RHEA-COMP:12068"/>
        <dbReference type="Rhea" id="RHEA-COMP:12069"/>
        <dbReference type="ChEBI" id="CHEBI:65314"/>
        <dbReference type="ChEBI" id="CHEBI:65315"/>
    </reaction>
</comment>
<dbReference type="EC" id="5.4.99.-" evidence="7"/>
<evidence type="ECO:0000256" key="3">
    <source>
        <dbReference type="ARBA" id="ARBA00023235"/>
    </source>
</evidence>
<evidence type="ECO:0000256" key="1">
    <source>
        <dbReference type="ARBA" id="ARBA00000073"/>
    </source>
</evidence>
<dbReference type="PROSITE" id="PS50889">
    <property type="entry name" value="S4"/>
    <property type="match status" value="1"/>
</dbReference>
<dbReference type="Gene3D" id="3.30.70.580">
    <property type="entry name" value="Pseudouridine synthase I, catalytic domain, N-terminal subdomain"/>
    <property type="match status" value="1"/>
</dbReference>
<reference evidence="11" key="1">
    <citation type="submission" date="2018-09" db="EMBL/GenBank/DDBJ databases">
        <authorList>
            <person name="Tuo L."/>
        </authorList>
    </citation>
    <scope>NUCLEOTIDE SEQUENCE [LARGE SCALE GENOMIC DNA]</scope>
    <source>
        <strain evidence="11">M2BS4Y-1</strain>
    </source>
</reference>
<dbReference type="InterPro" id="IPR020094">
    <property type="entry name" value="TruA/RsuA/RluB/E/F_N"/>
</dbReference>
<dbReference type="Gene3D" id="3.30.70.1560">
    <property type="entry name" value="Alpha-L RNA-binding motif"/>
    <property type="match status" value="1"/>
</dbReference>
<comment type="catalytic activity">
    <reaction evidence="5">
        <text>uridine(2604) in 23S rRNA = pseudouridine(2604) in 23S rRNA</text>
        <dbReference type="Rhea" id="RHEA:38875"/>
        <dbReference type="Rhea" id="RHEA-COMP:10093"/>
        <dbReference type="Rhea" id="RHEA-COMP:10094"/>
        <dbReference type="ChEBI" id="CHEBI:65314"/>
        <dbReference type="ChEBI" id="CHEBI:65315"/>
        <dbReference type="EC" id="5.4.99.21"/>
    </reaction>
</comment>
<keyword evidence="3 7" id="KW-0413">Isomerase</keyword>
<evidence type="ECO:0000256" key="2">
    <source>
        <dbReference type="ARBA" id="ARBA00008348"/>
    </source>
</evidence>
<dbReference type="SMART" id="SM00363">
    <property type="entry name" value="S4"/>
    <property type="match status" value="1"/>
</dbReference>
<gene>
    <name evidence="10" type="ORF">D3218_18490</name>
</gene>
<organism evidence="10 11">
    <name type="scientific">Aureimonas flava</name>
    <dbReference type="NCBI Taxonomy" id="2320271"/>
    <lineage>
        <taxon>Bacteria</taxon>
        <taxon>Pseudomonadati</taxon>
        <taxon>Pseudomonadota</taxon>
        <taxon>Alphaproteobacteria</taxon>
        <taxon>Hyphomicrobiales</taxon>
        <taxon>Aurantimonadaceae</taxon>
        <taxon>Aureimonas</taxon>
    </lineage>
</organism>
<accession>A0A3A1WED8</accession>
<comment type="similarity">
    <text evidence="2 7">Belongs to the pseudouridine synthase RsuA family.</text>
</comment>
<dbReference type="CDD" id="cd00165">
    <property type="entry name" value="S4"/>
    <property type="match status" value="1"/>
</dbReference>
<dbReference type="InterPro" id="IPR018496">
    <property type="entry name" value="PsdUridine_synth_RsuA/RluB_CS"/>
</dbReference>
<proteinExistence type="inferred from homology"/>
<keyword evidence="6" id="KW-0694">RNA-binding</keyword>
<dbReference type="OrthoDB" id="9807213at2"/>
<evidence type="ECO:0000313" key="11">
    <source>
        <dbReference type="Proteomes" id="UP000265750"/>
    </source>
</evidence>
<name>A0A3A1WED8_9HYPH</name>
<feature type="domain" description="RNA-binding S4" evidence="9">
    <location>
        <begin position="25"/>
        <end position="85"/>
    </location>
</feature>
<dbReference type="PANTHER" id="PTHR47683">
    <property type="entry name" value="PSEUDOURIDINE SYNTHASE FAMILY PROTEIN-RELATED"/>
    <property type="match status" value="1"/>
</dbReference>
<dbReference type="NCBIfam" id="TIGR00093">
    <property type="entry name" value="pseudouridine synthase"/>
    <property type="match status" value="1"/>
</dbReference>
<dbReference type="GO" id="GO:0003723">
    <property type="term" value="F:RNA binding"/>
    <property type="evidence" value="ECO:0007669"/>
    <property type="project" value="UniProtKB-KW"/>
</dbReference>
<comment type="caution">
    <text evidence="10">The sequence shown here is derived from an EMBL/GenBank/DDBJ whole genome shotgun (WGS) entry which is preliminary data.</text>
</comment>
<evidence type="ECO:0000259" key="9">
    <source>
        <dbReference type="SMART" id="SM00363"/>
    </source>
</evidence>